<dbReference type="InterPro" id="IPR003594">
    <property type="entry name" value="HATPase_dom"/>
</dbReference>
<evidence type="ECO:0000313" key="13">
    <source>
        <dbReference type="Proteomes" id="UP000523079"/>
    </source>
</evidence>
<dbReference type="PANTHER" id="PTHR24421:SF10">
    <property type="entry name" value="NITRATE_NITRITE SENSOR PROTEIN NARQ"/>
    <property type="match status" value="1"/>
</dbReference>
<dbReference type="GO" id="GO:0005524">
    <property type="term" value="F:ATP binding"/>
    <property type="evidence" value="ECO:0007669"/>
    <property type="project" value="UniProtKB-KW"/>
</dbReference>
<dbReference type="Proteomes" id="UP000523079">
    <property type="component" value="Unassembled WGS sequence"/>
</dbReference>
<dbReference type="SMART" id="SM00387">
    <property type="entry name" value="HATPase_c"/>
    <property type="match status" value="1"/>
</dbReference>
<dbReference type="Pfam" id="PF02518">
    <property type="entry name" value="HATPase_c"/>
    <property type="match status" value="1"/>
</dbReference>
<name>A0A7W3P521_9ACTN</name>
<dbReference type="AlphaFoldDB" id="A0A7W3P521"/>
<dbReference type="EMBL" id="JACGWT010000002">
    <property type="protein sequence ID" value="MBA8793425.1"/>
    <property type="molecule type" value="Genomic_DNA"/>
</dbReference>
<dbReference type="GO" id="GO:0000155">
    <property type="term" value="F:phosphorelay sensor kinase activity"/>
    <property type="evidence" value="ECO:0007669"/>
    <property type="project" value="InterPro"/>
</dbReference>
<dbReference type="CDD" id="cd16917">
    <property type="entry name" value="HATPase_UhpB-NarQ-NarX-like"/>
    <property type="match status" value="1"/>
</dbReference>
<keyword evidence="7" id="KW-0067">ATP-binding</keyword>
<keyword evidence="8" id="KW-0902">Two-component regulatory system</keyword>
<feature type="region of interest" description="Disordered" evidence="9">
    <location>
        <begin position="409"/>
        <end position="457"/>
    </location>
</feature>
<dbReference type="Gene3D" id="3.30.565.10">
    <property type="entry name" value="Histidine kinase-like ATPase, C-terminal domain"/>
    <property type="match status" value="1"/>
</dbReference>
<evidence type="ECO:0000256" key="4">
    <source>
        <dbReference type="ARBA" id="ARBA00022679"/>
    </source>
</evidence>
<keyword evidence="10" id="KW-1133">Transmembrane helix</keyword>
<dbReference type="Pfam" id="PF07730">
    <property type="entry name" value="HisKA_3"/>
    <property type="match status" value="1"/>
</dbReference>
<evidence type="ECO:0000256" key="8">
    <source>
        <dbReference type="ARBA" id="ARBA00023012"/>
    </source>
</evidence>
<comment type="catalytic activity">
    <reaction evidence="1">
        <text>ATP + protein L-histidine = ADP + protein N-phospho-L-histidine.</text>
        <dbReference type="EC" id="2.7.13.3"/>
    </reaction>
</comment>
<sequence length="457" mass="47754">MTSTGRPRRLLLDVPLGVLVGLLTLVSAAMATAGGPTPDDRLRPFPTTHRGGGPPWFGGRGPDAFWTTPSWPLLGCVIVLAAAVAVRRVRPRAGYLIAVAAGAGTLLLGAPLGPVMLGPALTLLALARAVPPRRWVGWVGLLVPFVWCGFVAEPRLGLTDPAFWSALLFGIALMVLPALIGLVLRNRREARERTRELELRRSVSEERLRMAREVHDVVGHSLSVITMQAGVALHLLDRRPEQVETSLQAIRTTSRNALDELRATLAVFRGQPDGPGLTTDAGFATGAGLGPALRPTAGLARLDDLVTGYRAAGRRVELDGVDQVRDPDAGLPAAVDLAAYRIVQESLTNVARHTTSATARVGFSRLSTPTGDALVVEIADDGPPVRPTAGSDGTGLAGMAERARALGGRLEAGPQPGGGFRVRAELPVPSTTGPSTGPAGDRSPGTVGSDAGLRAPR</sequence>
<feature type="transmembrane region" description="Helical" evidence="10">
    <location>
        <begin position="64"/>
        <end position="86"/>
    </location>
</feature>
<evidence type="ECO:0000313" key="12">
    <source>
        <dbReference type="EMBL" id="MBA8793425.1"/>
    </source>
</evidence>
<keyword evidence="10" id="KW-0812">Transmembrane</keyword>
<gene>
    <name evidence="12" type="ORF">FHX74_001030</name>
</gene>
<feature type="transmembrane region" description="Helical" evidence="10">
    <location>
        <begin position="135"/>
        <end position="152"/>
    </location>
</feature>
<keyword evidence="3" id="KW-0597">Phosphoprotein</keyword>
<evidence type="ECO:0000256" key="2">
    <source>
        <dbReference type="ARBA" id="ARBA00012438"/>
    </source>
</evidence>
<dbReference type="GO" id="GO:0046983">
    <property type="term" value="F:protein dimerization activity"/>
    <property type="evidence" value="ECO:0007669"/>
    <property type="project" value="InterPro"/>
</dbReference>
<accession>A0A7W3P521</accession>
<keyword evidence="6 12" id="KW-0418">Kinase</keyword>
<dbReference type="PANTHER" id="PTHR24421">
    <property type="entry name" value="NITRATE/NITRITE SENSOR PROTEIN NARX-RELATED"/>
    <property type="match status" value="1"/>
</dbReference>
<keyword evidence="5" id="KW-0547">Nucleotide-binding</keyword>
<evidence type="ECO:0000256" key="3">
    <source>
        <dbReference type="ARBA" id="ARBA00022553"/>
    </source>
</evidence>
<evidence type="ECO:0000256" key="9">
    <source>
        <dbReference type="SAM" id="MobiDB-lite"/>
    </source>
</evidence>
<keyword evidence="13" id="KW-1185">Reference proteome</keyword>
<dbReference type="Gene3D" id="1.20.5.1930">
    <property type="match status" value="1"/>
</dbReference>
<evidence type="ECO:0000256" key="1">
    <source>
        <dbReference type="ARBA" id="ARBA00000085"/>
    </source>
</evidence>
<evidence type="ECO:0000256" key="7">
    <source>
        <dbReference type="ARBA" id="ARBA00022840"/>
    </source>
</evidence>
<organism evidence="12 13">
    <name type="scientific">Microlunatus kandeliicorticis</name>
    <dbReference type="NCBI Taxonomy" id="1759536"/>
    <lineage>
        <taxon>Bacteria</taxon>
        <taxon>Bacillati</taxon>
        <taxon>Actinomycetota</taxon>
        <taxon>Actinomycetes</taxon>
        <taxon>Propionibacteriales</taxon>
        <taxon>Propionibacteriaceae</taxon>
        <taxon>Microlunatus</taxon>
    </lineage>
</organism>
<protein>
    <recommendedName>
        <fullName evidence="2">histidine kinase</fullName>
        <ecNumber evidence="2">2.7.13.3</ecNumber>
    </recommendedName>
</protein>
<dbReference type="InterPro" id="IPR011712">
    <property type="entry name" value="Sig_transdc_His_kin_sub3_dim/P"/>
</dbReference>
<reference evidence="12 13" key="1">
    <citation type="submission" date="2020-07" db="EMBL/GenBank/DDBJ databases">
        <title>Sequencing the genomes of 1000 actinobacteria strains.</title>
        <authorList>
            <person name="Klenk H.-P."/>
        </authorList>
    </citation>
    <scope>NUCLEOTIDE SEQUENCE [LARGE SCALE GENOMIC DNA]</scope>
    <source>
        <strain evidence="12 13">DSM 100723</strain>
    </source>
</reference>
<dbReference type="EC" id="2.7.13.3" evidence="2"/>
<feature type="compositionally biased region" description="Low complexity" evidence="9">
    <location>
        <begin position="429"/>
        <end position="438"/>
    </location>
</feature>
<feature type="transmembrane region" description="Helical" evidence="10">
    <location>
        <begin position="164"/>
        <end position="184"/>
    </location>
</feature>
<keyword evidence="4" id="KW-0808">Transferase</keyword>
<comment type="caution">
    <text evidence="12">The sequence shown here is derived from an EMBL/GenBank/DDBJ whole genome shotgun (WGS) entry which is preliminary data.</text>
</comment>
<evidence type="ECO:0000256" key="5">
    <source>
        <dbReference type="ARBA" id="ARBA00022741"/>
    </source>
</evidence>
<evidence type="ECO:0000256" key="6">
    <source>
        <dbReference type="ARBA" id="ARBA00022777"/>
    </source>
</evidence>
<dbReference type="GO" id="GO:0016020">
    <property type="term" value="C:membrane"/>
    <property type="evidence" value="ECO:0007669"/>
    <property type="project" value="InterPro"/>
</dbReference>
<dbReference type="SUPFAM" id="SSF55874">
    <property type="entry name" value="ATPase domain of HSP90 chaperone/DNA topoisomerase II/histidine kinase"/>
    <property type="match status" value="1"/>
</dbReference>
<proteinExistence type="predicted"/>
<dbReference type="InterPro" id="IPR036890">
    <property type="entry name" value="HATPase_C_sf"/>
</dbReference>
<evidence type="ECO:0000259" key="11">
    <source>
        <dbReference type="SMART" id="SM00387"/>
    </source>
</evidence>
<dbReference type="RefSeq" id="WP_220483558.1">
    <property type="nucleotide sequence ID" value="NZ_JACGWT010000002.1"/>
</dbReference>
<feature type="transmembrane region" description="Helical" evidence="10">
    <location>
        <begin position="93"/>
        <end position="115"/>
    </location>
</feature>
<keyword evidence="10" id="KW-0472">Membrane</keyword>
<dbReference type="InterPro" id="IPR050482">
    <property type="entry name" value="Sensor_HK_TwoCompSys"/>
</dbReference>
<evidence type="ECO:0000256" key="10">
    <source>
        <dbReference type="SAM" id="Phobius"/>
    </source>
</evidence>
<feature type="domain" description="Histidine kinase/HSP90-like ATPase" evidence="11">
    <location>
        <begin position="334"/>
        <end position="430"/>
    </location>
</feature>